<proteinExistence type="predicted"/>
<name>A0A3S1A7F7_ELYCH</name>
<gene>
    <name evidence="1" type="ORF">EGW08_007719</name>
</gene>
<comment type="caution">
    <text evidence="1">The sequence shown here is derived from an EMBL/GenBank/DDBJ whole genome shotgun (WGS) entry which is preliminary data.</text>
</comment>
<dbReference type="AlphaFoldDB" id="A0A3S1A7F7"/>
<feature type="non-terminal residue" evidence="1">
    <location>
        <position position="155"/>
    </location>
</feature>
<evidence type="ECO:0000313" key="1">
    <source>
        <dbReference type="EMBL" id="RUS84550.1"/>
    </source>
</evidence>
<organism evidence="1 2">
    <name type="scientific">Elysia chlorotica</name>
    <name type="common">Eastern emerald elysia</name>
    <name type="synonym">Sea slug</name>
    <dbReference type="NCBI Taxonomy" id="188477"/>
    <lineage>
        <taxon>Eukaryota</taxon>
        <taxon>Metazoa</taxon>
        <taxon>Spiralia</taxon>
        <taxon>Lophotrochozoa</taxon>
        <taxon>Mollusca</taxon>
        <taxon>Gastropoda</taxon>
        <taxon>Heterobranchia</taxon>
        <taxon>Euthyneura</taxon>
        <taxon>Panpulmonata</taxon>
        <taxon>Sacoglossa</taxon>
        <taxon>Placobranchoidea</taxon>
        <taxon>Plakobranchidae</taxon>
        <taxon>Elysia</taxon>
    </lineage>
</organism>
<dbReference type="Proteomes" id="UP000271974">
    <property type="component" value="Unassembled WGS sequence"/>
</dbReference>
<dbReference type="EMBL" id="RQTK01000202">
    <property type="protein sequence ID" value="RUS84550.1"/>
    <property type="molecule type" value="Genomic_DNA"/>
</dbReference>
<evidence type="ECO:0000313" key="2">
    <source>
        <dbReference type="Proteomes" id="UP000271974"/>
    </source>
</evidence>
<protein>
    <submittedName>
        <fullName evidence="1">Uncharacterized protein</fullName>
    </submittedName>
</protein>
<accession>A0A3S1A7F7</accession>
<keyword evidence="2" id="KW-1185">Reference proteome</keyword>
<reference evidence="1 2" key="1">
    <citation type="submission" date="2019-01" db="EMBL/GenBank/DDBJ databases">
        <title>A draft genome assembly of the solar-powered sea slug Elysia chlorotica.</title>
        <authorList>
            <person name="Cai H."/>
            <person name="Li Q."/>
            <person name="Fang X."/>
            <person name="Li J."/>
            <person name="Curtis N.E."/>
            <person name="Altenburger A."/>
            <person name="Shibata T."/>
            <person name="Feng M."/>
            <person name="Maeda T."/>
            <person name="Schwartz J.A."/>
            <person name="Shigenobu S."/>
            <person name="Lundholm N."/>
            <person name="Nishiyama T."/>
            <person name="Yang H."/>
            <person name="Hasebe M."/>
            <person name="Li S."/>
            <person name="Pierce S.K."/>
            <person name="Wang J."/>
        </authorList>
    </citation>
    <scope>NUCLEOTIDE SEQUENCE [LARGE SCALE GENOMIC DNA]</scope>
    <source>
        <strain evidence="1">EC2010</strain>
        <tissue evidence="1">Whole organism of an adult</tissue>
    </source>
</reference>
<sequence>MRLFKVNSFLLDEIHNALVVSLQSYGDVEKSCVVAQFGPEKIGQYPVGIRSLPVELVDEGHAWHGVAPHLSVDGVGLTLHPAHGTQYQHRGIQHPQRPLHLHSKKVKQPTRSVDNVYIVIFPHDISRGRLDCDSSLSLKLHKVHLSSDLVFSSHL</sequence>
<dbReference type="AntiFam" id="ANF00072">
    <property type="entry name" value="Shadow ORF (opposite TypA)"/>
</dbReference>